<dbReference type="STRING" id="188477.A0A3S1B160"/>
<dbReference type="Pfam" id="PF01033">
    <property type="entry name" value="Somatomedin_B"/>
    <property type="match status" value="1"/>
</dbReference>
<dbReference type="SMART" id="SM00201">
    <property type="entry name" value="SO"/>
    <property type="match status" value="1"/>
</dbReference>
<comment type="caution">
    <text evidence="3">The sequence shown here is derived from an EMBL/GenBank/DDBJ whole genome shotgun (WGS) entry which is preliminary data.</text>
</comment>
<evidence type="ECO:0000313" key="3">
    <source>
        <dbReference type="EMBL" id="RUS72427.1"/>
    </source>
</evidence>
<keyword evidence="4" id="KW-1185">Reference proteome</keyword>
<dbReference type="PROSITE" id="PS00524">
    <property type="entry name" value="SMB_1"/>
    <property type="match status" value="1"/>
</dbReference>
<name>A0A3S1B160_ELYCH</name>
<feature type="domain" description="SMB" evidence="2">
    <location>
        <begin position="206"/>
        <end position="246"/>
    </location>
</feature>
<dbReference type="SUPFAM" id="SSF90188">
    <property type="entry name" value="Somatomedin B domain"/>
    <property type="match status" value="1"/>
</dbReference>
<dbReference type="Gene3D" id="4.10.410.20">
    <property type="match status" value="1"/>
</dbReference>
<dbReference type="InterPro" id="IPR036024">
    <property type="entry name" value="Somatomedin_B-like_dom_sf"/>
</dbReference>
<gene>
    <name evidence="3" type="ORF">EGW08_019806</name>
</gene>
<dbReference type="OrthoDB" id="6155123at2759"/>
<reference evidence="3 4" key="1">
    <citation type="submission" date="2019-01" db="EMBL/GenBank/DDBJ databases">
        <title>A draft genome assembly of the solar-powered sea slug Elysia chlorotica.</title>
        <authorList>
            <person name="Cai H."/>
            <person name="Li Q."/>
            <person name="Fang X."/>
            <person name="Li J."/>
            <person name="Curtis N.E."/>
            <person name="Altenburger A."/>
            <person name="Shibata T."/>
            <person name="Feng M."/>
            <person name="Maeda T."/>
            <person name="Schwartz J.A."/>
            <person name="Shigenobu S."/>
            <person name="Lundholm N."/>
            <person name="Nishiyama T."/>
            <person name="Yang H."/>
            <person name="Hasebe M."/>
            <person name="Li S."/>
            <person name="Pierce S.K."/>
            <person name="Wang J."/>
        </authorList>
    </citation>
    <scope>NUCLEOTIDE SEQUENCE [LARGE SCALE GENOMIC DNA]</scope>
    <source>
        <strain evidence="3">EC2010</strain>
        <tissue evidence="3">Whole organism of an adult</tissue>
    </source>
</reference>
<dbReference type="PROSITE" id="PS50958">
    <property type="entry name" value="SMB_2"/>
    <property type="match status" value="1"/>
</dbReference>
<dbReference type="EMBL" id="RQTK01001068">
    <property type="protein sequence ID" value="RUS72427.1"/>
    <property type="molecule type" value="Genomic_DNA"/>
</dbReference>
<evidence type="ECO:0000313" key="4">
    <source>
        <dbReference type="Proteomes" id="UP000271974"/>
    </source>
</evidence>
<evidence type="ECO:0000259" key="2">
    <source>
        <dbReference type="PROSITE" id="PS50958"/>
    </source>
</evidence>
<accession>A0A3S1B160</accession>
<dbReference type="InterPro" id="IPR001212">
    <property type="entry name" value="Somatomedin_B_dom"/>
</dbReference>
<protein>
    <recommendedName>
        <fullName evidence="2">SMB domain-containing protein</fullName>
    </recommendedName>
</protein>
<dbReference type="Proteomes" id="UP000271974">
    <property type="component" value="Unassembled WGS sequence"/>
</dbReference>
<sequence>MDQLKTPVIGVDEKLQRNATELMETRASEVVMTDSPWNLTGYQGAQIGPTEANSNQTIGQLGKVKSPHTLEIHQTGRHIKDSAKAHSIPSEDALKIYKNYEKTEIPLVSRVTNTSSSGMLSLDTTWMPRTENMTKGSPTFERMVKRSLSSNRTKNDSTESAEGDFLSLITNTTERVGESLQTYDATGTTRADKTDADLQSLVTPRNPQSCAHRCTDDTNFPCSCDEKCVVYKTCCADFAQTCAGLFRRAVTKFRNLLFVSVRCDALTSVIVVESCPPTSPEEMHPSDIEGIDLEAILSTGVSYDKLSPSEDESLDTYSLSGILSNAPVTDYETGIIYANTSIYECNTGNTISGSSQSSDDIKGTWKTQIGTFSEEFENKVSNTQAKLDFSTYSFVPPTTHPAAAGSLCFSNWTLTCIAQMSSRLGLGLVTCNTSVNEYYRLRSVFPTLPLPDLHTSHLVCAICLADFQKLTGNGHRFFIHGFKTLMSISDVPGYVEYSFQENSVRFEKPIPWSKWRCSIPDKAITQNYGQCTTLQCNSLFLLLPNGECKKAAATEIAIQEDLLFKGKLCRLDPAAFANAAKCYLDGFHGLKMSSKPLRSYRDTRTSRPANFTTNRNLIIIKMEMYFKTAAFDTEIWNLQTGYFRFFAAMMIFAQNYCSKNETAQDISSKAVTASPPIDIESTDIATLWPIGTNVTATDVLSCFIFSYCFNIHDANVNLFNDLDCEITSEIRTPSSYIQVGEMFSEVLDLQCLGESYDVSDLVSKGCKVFSQHITMHCFALLLFLFGFNGALPCGYLSF</sequence>
<organism evidence="3 4">
    <name type="scientific">Elysia chlorotica</name>
    <name type="common">Eastern emerald elysia</name>
    <name type="synonym">Sea slug</name>
    <dbReference type="NCBI Taxonomy" id="188477"/>
    <lineage>
        <taxon>Eukaryota</taxon>
        <taxon>Metazoa</taxon>
        <taxon>Spiralia</taxon>
        <taxon>Lophotrochozoa</taxon>
        <taxon>Mollusca</taxon>
        <taxon>Gastropoda</taxon>
        <taxon>Heterobranchia</taxon>
        <taxon>Euthyneura</taxon>
        <taxon>Panpulmonata</taxon>
        <taxon>Sacoglossa</taxon>
        <taxon>Placobranchoidea</taxon>
        <taxon>Plakobranchidae</taxon>
        <taxon>Elysia</taxon>
    </lineage>
</organism>
<proteinExistence type="predicted"/>
<evidence type="ECO:0000256" key="1">
    <source>
        <dbReference type="ARBA" id="ARBA00023157"/>
    </source>
</evidence>
<keyword evidence="1" id="KW-1015">Disulfide bond</keyword>
<dbReference type="AlphaFoldDB" id="A0A3S1B160"/>